<dbReference type="Proteomes" id="UP000236447">
    <property type="component" value="Plasmid pP88_h"/>
</dbReference>
<dbReference type="SUPFAM" id="SSF53335">
    <property type="entry name" value="S-adenosyl-L-methionine-dependent methyltransferases"/>
    <property type="match status" value="1"/>
</dbReference>
<proteinExistence type="inferred from homology"/>
<dbReference type="RefSeq" id="WP_102884810.1">
    <property type="nucleotide sequence ID" value="NZ_CP010733.1"/>
</dbReference>
<dbReference type="InterPro" id="IPR002052">
    <property type="entry name" value="DNA_methylase_N6_adenine_CS"/>
</dbReference>
<feature type="domain" description="DNA methylase N-4/N-6" evidence="6">
    <location>
        <begin position="33"/>
        <end position="223"/>
    </location>
</feature>
<keyword evidence="3 7" id="KW-0808">Transferase</keyword>
<dbReference type="InterPro" id="IPR002941">
    <property type="entry name" value="DNA_methylase_N4/N6"/>
</dbReference>
<dbReference type="PANTHER" id="PTHR13370:SF3">
    <property type="entry name" value="TRNA (GUANINE(10)-N2)-METHYLTRANSFERASE HOMOLOG"/>
    <property type="match status" value="1"/>
</dbReference>
<evidence type="ECO:0000256" key="1">
    <source>
        <dbReference type="ARBA" id="ARBA00006594"/>
    </source>
</evidence>
<comment type="similarity">
    <text evidence="1 5">Belongs to the N(4)/N(6)-methyltransferase family.</text>
</comment>
<accession>A0A2I7KHC3</accession>
<evidence type="ECO:0000313" key="7">
    <source>
        <dbReference type="EMBL" id="AUR01993.1"/>
    </source>
</evidence>
<dbReference type="Pfam" id="PF01555">
    <property type="entry name" value="N6_N4_Mtase"/>
    <property type="match status" value="1"/>
</dbReference>
<evidence type="ECO:0000256" key="2">
    <source>
        <dbReference type="ARBA" id="ARBA00022603"/>
    </source>
</evidence>
<dbReference type="InterPro" id="IPR001091">
    <property type="entry name" value="RM_Methyltransferase"/>
</dbReference>
<gene>
    <name evidence="7" type="ORF">PhaeoP88_04681</name>
</gene>
<evidence type="ECO:0000256" key="3">
    <source>
        <dbReference type="ARBA" id="ARBA00022679"/>
    </source>
</evidence>
<name>A0A2I7KHC3_9RHOB</name>
<dbReference type="EMBL" id="CP010733">
    <property type="protein sequence ID" value="AUR01993.1"/>
    <property type="molecule type" value="Genomic_DNA"/>
</dbReference>
<keyword evidence="7" id="KW-0614">Plasmid</keyword>
<dbReference type="GO" id="GO:0009007">
    <property type="term" value="F:site-specific DNA-methyltransferase (adenine-specific) activity"/>
    <property type="evidence" value="ECO:0007669"/>
    <property type="project" value="UniProtKB-EC"/>
</dbReference>
<organism evidence="7 8">
    <name type="scientific">Phaeobacter inhibens</name>
    <dbReference type="NCBI Taxonomy" id="221822"/>
    <lineage>
        <taxon>Bacteria</taxon>
        <taxon>Pseudomonadati</taxon>
        <taxon>Pseudomonadota</taxon>
        <taxon>Alphaproteobacteria</taxon>
        <taxon>Rhodobacterales</taxon>
        <taxon>Roseobacteraceae</taxon>
        <taxon>Phaeobacter</taxon>
    </lineage>
</organism>
<protein>
    <recommendedName>
        <fullName evidence="5">Methyltransferase</fullName>
        <ecNumber evidence="5">2.1.1.-</ecNumber>
    </recommendedName>
</protein>
<keyword evidence="2 7" id="KW-0489">Methyltransferase</keyword>
<dbReference type="EC" id="2.1.1.-" evidence="5"/>
<dbReference type="InterPro" id="IPR029063">
    <property type="entry name" value="SAM-dependent_MTases_sf"/>
</dbReference>
<dbReference type="GO" id="GO:0032259">
    <property type="term" value="P:methylation"/>
    <property type="evidence" value="ECO:0007669"/>
    <property type="project" value="UniProtKB-KW"/>
</dbReference>
<evidence type="ECO:0000256" key="5">
    <source>
        <dbReference type="RuleBase" id="RU362026"/>
    </source>
</evidence>
<comment type="catalytic activity">
    <reaction evidence="4">
        <text>a 2'-deoxyadenosine in DNA + S-adenosyl-L-methionine = an N(6)-methyl-2'-deoxyadenosine in DNA + S-adenosyl-L-homocysteine + H(+)</text>
        <dbReference type="Rhea" id="RHEA:15197"/>
        <dbReference type="Rhea" id="RHEA-COMP:12418"/>
        <dbReference type="Rhea" id="RHEA-COMP:12419"/>
        <dbReference type="ChEBI" id="CHEBI:15378"/>
        <dbReference type="ChEBI" id="CHEBI:57856"/>
        <dbReference type="ChEBI" id="CHEBI:59789"/>
        <dbReference type="ChEBI" id="CHEBI:90615"/>
        <dbReference type="ChEBI" id="CHEBI:90616"/>
        <dbReference type="EC" id="2.1.1.72"/>
    </reaction>
</comment>
<dbReference type="GO" id="GO:0008170">
    <property type="term" value="F:N-methyltransferase activity"/>
    <property type="evidence" value="ECO:0007669"/>
    <property type="project" value="InterPro"/>
</dbReference>
<dbReference type="GO" id="GO:0005737">
    <property type="term" value="C:cytoplasm"/>
    <property type="evidence" value="ECO:0007669"/>
    <property type="project" value="TreeGrafter"/>
</dbReference>
<evidence type="ECO:0000259" key="6">
    <source>
        <dbReference type="Pfam" id="PF01555"/>
    </source>
</evidence>
<dbReference type="AlphaFoldDB" id="A0A2I7KHC3"/>
<dbReference type="PROSITE" id="PS00092">
    <property type="entry name" value="N6_MTASE"/>
    <property type="match status" value="1"/>
</dbReference>
<dbReference type="GO" id="GO:0003677">
    <property type="term" value="F:DNA binding"/>
    <property type="evidence" value="ECO:0007669"/>
    <property type="project" value="InterPro"/>
</dbReference>
<reference evidence="7 8" key="2">
    <citation type="journal article" date="2017" name="Genome Biol. Evol.">
        <title>Trajectories and Drivers of Genome Evolution in Surface-Associated Marine Phaeobacter.</title>
        <authorList>
            <person name="Freese H.M."/>
            <person name="Sikorski J."/>
            <person name="Bunk B."/>
            <person name="Scheuner C."/>
            <person name="Meier-Kolthoff J.P."/>
            <person name="Sproer C."/>
            <person name="Gram L."/>
            <person name="Overmann J."/>
        </authorList>
    </citation>
    <scope>NUCLEOTIDE SEQUENCE [LARGE SCALE GENOMIC DNA]</scope>
    <source>
        <strain evidence="7 8">P88</strain>
        <plasmid evidence="7">pP88_h</plasmid>
    </source>
</reference>
<dbReference type="Gene3D" id="3.40.50.150">
    <property type="entry name" value="Vaccinia Virus protein VP39"/>
    <property type="match status" value="1"/>
</dbReference>
<reference evidence="7 8" key="1">
    <citation type="journal article" date="2017" name="Front. Microbiol.">
        <title>Phaeobacter piscinae sp. nov., a species of the Roseobacter group and potential aquaculture probiont.</title>
        <authorList>
            <person name="Sonnenschein E.C."/>
            <person name="Phippen C.B.W."/>
            <person name="Nielsen K.F."/>
            <person name="Mateiu R.V."/>
            <person name="Melchiorsen J."/>
            <person name="Gram L."/>
            <person name="Overmann J."/>
            <person name="Freese H.M."/>
        </authorList>
    </citation>
    <scope>NUCLEOTIDE SEQUENCE [LARGE SCALE GENOMIC DNA]</scope>
    <source>
        <strain evidence="7 8">P88</strain>
        <plasmid evidence="7">pP88_h</plasmid>
    </source>
</reference>
<evidence type="ECO:0000313" key="8">
    <source>
        <dbReference type="Proteomes" id="UP000236447"/>
    </source>
</evidence>
<dbReference type="PANTHER" id="PTHR13370">
    <property type="entry name" value="RNA METHYLASE-RELATED"/>
    <property type="match status" value="1"/>
</dbReference>
<geneLocation type="plasmid" evidence="8">
    <name>pp88_h</name>
</geneLocation>
<sequence length="259" mass="28533">MTSAWVAKEVIGDCILYEGDMRAVLPELEEKADLCATDPPYRLTSGGRGKTMGGKFHPDRYDNKGDLMQVLPWAKMPAPIFAALKEDADAYVMTNSKHVARSQIAFEAGGFKHHEILTWDKGAVTRQPFYLRCQEFTHYLWKGRARHIADGGAKTRFACAAPKNHWHPTAKPTSLMALYVLQSSDLGDLVLDPFAGSAATLIAAAAFGRRAIGVELEPRFFDRACEAVHAAYADGFAQVRAAWDRDRLANNIRGLAHAA</sequence>
<evidence type="ECO:0000256" key="4">
    <source>
        <dbReference type="ARBA" id="ARBA00047942"/>
    </source>
</evidence>
<dbReference type="PRINTS" id="PR00508">
    <property type="entry name" value="S21N4MTFRASE"/>
</dbReference>